<evidence type="ECO:0000313" key="4">
    <source>
        <dbReference type="EMBL" id="KAG2430747.1"/>
    </source>
</evidence>
<dbReference type="GO" id="GO:0016887">
    <property type="term" value="F:ATP hydrolysis activity"/>
    <property type="evidence" value="ECO:0007669"/>
    <property type="project" value="TreeGrafter"/>
</dbReference>
<feature type="compositionally biased region" description="Low complexity" evidence="2">
    <location>
        <begin position="1020"/>
        <end position="1069"/>
    </location>
</feature>
<feature type="region of interest" description="Disordered" evidence="2">
    <location>
        <begin position="1414"/>
        <end position="1448"/>
    </location>
</feature>
<feature type="compositionally biased region" description="Low complexity" evidence="2">
    <location>
        <begin position="1319"/>
        <end position="1329"/>
    </location>
</feature>
<sequence length="2415" mass="236237">MARVAFVARRLGDAGGAALPQDDKDVRVPLSRDFSQDELYQGVVRPFVERCVLTGSSASILTYGGWGSGKSYTLGSLEPQQLTQPPNAENASAGVLLRCLQQLYEQLGPGAAVEITCVEVQGEDVLDLLDPKAGPAMGRVPGTPGAAAGQVTSPGATRSPIAVAATKRKPVALTVARSLAEALSTCRRAVAYRQAFVTSTRHSSSRTHLVVQLRWRNTDDGPSGASTGQNAGPGMLTAAGCMTRRPYSAPPRATPGLPTIGSGVVSLSGVGEGAGPVCTLTLVDTCSSCPLLPAKEASAVKKSLLALGRVLGAMQRREALMLRESKLTRLLEGSLDQALLLACLNGSPDDAGTLQLLKLLQQGASRDGASRRMRRVSSSDSARMSAAWDPAGTPSSVSLRSSMNGGPPTHAPWVTGIPSSHSKPAVARASTMQTYRQSPAKGDPAMRSMNTRISASAAASGTPPAVSASRIGLGGGLMAAVGTSGVTGASGRIRARPMPLEVLGGMEVEQTGGGEEDDVFPVPPSGVPEVGGGLSSAEACASPGGGSMGSPGPVLGSPSLSPGSVLPTTPPAASAMATSPGSVSTPACGRSRSISNSGIPAGSASAPNTYRLRGSVSMVYRGSMAASLAAESSGSAGAGAGDRAPVGMVTSVCGTRQRLASVTARAAPPDVRRSKGFSVLAGKWAPPPSPPSSASKQEPGFPVVPMVVGASNVSLGSVAPAARTPGYTRSPSGIPSAHRATTAVPLPRKAAAAAVEDAKSPAASPASAVPATPPSPGELPAMATAARLTPAAGDTGAATGVTFIAAHPGPRAAETAPAAEVAGPLGLGDAQHLDSSDEELVAHALAAAEAVASPSASPSATNMAAAPPAHLPASSPGVPFNADATTAAQQATAAVITPTKSLVTAAAAADASDAAAGQSCQAAGAMTAALPGPSPGATRSLQAQQPASAEATPVRATPTATAAAAVTPAMSPAHSTPERPTLSPTGGGLSAKAALAVVMQSRGTPGAKRRSGIPTPPGMASQPRTSPTAASTTTIATAASPAATQTPPNSARGAPTGATAATVMTPGSSGSAGGSVSRRRLISPSIPGAPAVPGPSTALASSTPRLISAGSGAGTARRGRVSIAVVGQPTVRASMRYGSSAQCDFGGSEGGAAVGGEAGLLSTPAGADYGAEAGTAYGHQASSLSPVNTSLLGEALTSRGGASRSSNGLRSPSPMLRERRALWLAATRRSRSALPRPIAELQSMEGLDDDAGRIEGANGVRAGAASVRARGRSGAGGHGGVTLSTQYRSLMSDFKHFQAAAANRTPRGQTSGNGRNPDLADMAAGRAAEAEPEAMPELEGAARFKRRFGSAKQLAPDESLMVVSEALKSAGYAVEGTAATGPRSPIVTGLSARTVALARNDSLTAATVAGRGILDISPSPSLQSGTPVLSPCRPPRYPGATPSPSAAPAAAAGVTAAAAVRTSTLGSGASSSSPSGSRPRLVLVPPDSPVLTDLNLLATAACVPSPSPRSITPSNRRISVGAMASATAAAVGGAFSVGANAAGSASAAPSDLRSIPSPAASPYLGAVHAQTPKRPSLLGIPAGALNVRPRSAKLEGATSGMHGAEVAAAADDAGSGRPPATAMALQTGKDAPASNGTANAVQMDNLGDDSGDDMFGPQLTPGGRARSILGPGSLADLNAMLRSSRAQTTPGSTPGGGQLRAASSTVMPGSVAAQPAADNPPRCLGSDGSGVGAPGARRAPTTSTSSPGAGAAGLPSPSAGAVAPAADVMPAPPAFRRALSRAGAEADSLVHTGAAERAASSAGAPAVRRAVESRASVCTSASTVLDEEELVADSFFILPQLQRPERTASGPSADAGKKRGSDAAAGQAPAVAAVAVAAPNVTQGSTSAVTDSGSFASAPGIAAATAAIAAAPGSVRGGGGVVDGSSLVLSLTGSSAATHGTQDIVAVGSPVLLSSPPTLAPPLDSDGSTALGASQRPDPPASAAARRGGIMEAASSVDFHPQLAGQTGSHSSTGGLGAESVHAAEASAGAGLPSLGLPPESLLVVSGAHELSAGETVLCGSCNLTPGDLAAVISHASAARVDAALASPAHAAAAERNAASSTAQASPGAGGARTADALPAGPSVGTVLAHYAHVPPNHSELDEHSNVLVLESDSEAEADELAVRPGLSPAHIKIAAAAARAGAVSAPASDVGQGGFMPPSRSTELDTPGRSLQGTPQKAQLQQPQQGTPSSGVAEAGTPLAAAQQVPQPAGLQQLLVPAAPVPPRQLSAGGAASWGSGRGSSTPDSPMGSVHPQSTGGASGMAELAARPSLGHPNPAPVRTAAAAPSSSAGTARAAANGESLGGVGSPLKSPKDGGASPMLNRRGRSPRSGSADGNVDEAEILPPPAYPPGFVHWATRLFSGGGAPEDQGRPVGN</sequence>
<feature type="region of interest" description="Disordered" evidence="2">
    <location>
        <begin position="1956"/>
        <end position="1987"/>
    </location>
</feature>
<feature type="compositionally biased region" description="Low complexity" evidence="2">
    <location>
        <begin position="1438"/>
        <end position="1448"/>
    </location>
</feature>
<dbReference type="GO" id="GO:0003777">
    <property type="term" value="F:microtubule motor activity"/>
    <property type="evidence" value="ECO:0007669"/>
    <property type="project" value="InterPro"/>
</dbReference>
<feature type="region of interest" description="Disordered" evidence="2">
    <location>
        <begin position="365"/>
        <end position="406"/>
    </location>
</feature>
<feature type="region of interest" description="Disordered" evidence="2">
    <location>
        <begin position="1684"/>
        <end position="1765"/>
    </location>
</feature>
<dbReference type="PANTHER" id="PTHR24115">
    <property type="entry name" value="KINESIN-RELATED"/>
    <property type="match status" value="1"/>
</dbReference>
<feature type="compositionally biased region" description="Low complexity" evidence="2">
    <location>
        <begin position="757"/>
        <end position="770"/>
    </location>
</feature>
<keyword evidence="1" id="KW-0505">Motor protein</keyword>
<evidence type="ECO:0000256" key="1">
    <source>
        <dbReference type="ARBA" id="ARBA00023175"/>
    </source>
</evidence>
<feature type="region of interest" description="Disordered" evidence="2">
    <location>
        <begin position="757"/>
        <end position="776"/>
    </location>
</feature>
<dbReference type="InterPro" id="IPR036961">
    <property type="entry name" value="Kinesin_motor_dom_sf"/>
</dbReference>
<dbReference type="Gene3D" id="3.40.850.10">
    <property type="entry name" value="Kinesin motor domain"/>
    <property type="match status" value="1"/>
</dbReference>
<dbReference type="InterPro" id="IPR027640">
    <property type="entry name" value="Kinesin-like_fam"/>
</dbReference>
<evidence type="ECO:0000313" key="5">
    <source>
        <dbReference type="Proteomes" id="UP000613740"/>
    </source>
</evidence>
<feature type="region of interest" description="Disordered" evidence="2">
    <location>
        <begin position="931"/>
        <end position="988"/>
    </location>
</feature>
<feature type="compositionally biased region" description="Low complexity" evidence="2">
    <location>
        <begin position="550"/>
        <end position="582"/>
    </location>
</feature>
<evidence type="ECO:0000259" key="3">
    <source>
        <dbReference type="SMART" id="SM00129"/>
    </source>
</evidence>
<dbReference type="GO" id="GO:0005524">
    <property type="term" value="F:ATP binding"/>
    <property type="evidence" value="ECO:0007669"/>
    <property type="project" value="InterPro"/>
</dbReference>
<dbReference type="SUPFAM" id="SSF52540">
    <property type="entry name" value="P-loop containing nucleoside triphosphate hydrolases"/>
    <property type="match status" value="1"/>
</dbReference>
<dbReference type="SMART" id="SM00129">
    <property type="entry name" value="KISc"/>
    <property type="match status" value="1"/>
</dbReference>
<dbReference type="OrthoDB" id="540783at2759"/>
<dbReference type="EMBL" id="JAEHOD010000077">
    <property type="protein sequence ID" value="KAG2430747.1"/>
    <property type="molecule type" value="Genomic_DNA"/>
</dbReference>
<dbReference type="GO" id="GO:0007018">
    <property type="term" value="P:microtubule-based movement"/>
    <property type="evidence" value="ECO:0007669"/>
    <property type="project" value="InterPro"/>
</dbReference>
<feature type="region of interest" description="Disordered" evidence="2">
    <location>
        <begin position="1302"/>
        <end position="1336"/>
    </location>
</feature>
<dbReference type="GO" id="GO:0005874">
    <property type="term" value="C:microtubule"/>
    <property type="evidence" value="ECO:0007669"/>
    <property type="project" value="TreeGrafter"/>
</dbReference>
<feature type="compositionally biased region" description="Low complexity" evidence="2">
    <location>
        <begin position="2096"/>
        <end position="2105"/>
    </location>
</feature>
<feature type="domain" description="Kinesin motor" evidence="3">
    <location>
        <begin position="1"/>
        <end position="373"/>
    </location>
</feature>
<dbReference type="Proteomes" id="UP000613740">
    <property type="component" value="Unassembled WGS sequence"/>
</dbReference>
<feature type="region of interest" description="Disordered" evidence="2">
    <location>
        <begin position="1842"/>
        <end position="1864"/>
    </location>
</feature>
<feature type="compositionally biased region" description="Low complexity" evidence="2">
    <location>
        <begin position="2212"/>
        <end position="2228"/>
    </location>
</feature>
<feature type="compositionally biased region" description="Low complexity" evidence="2">
    <location>
        <begin position="949"/>
        <end position="973"/>
    </location>
</feature>
<feature type="region of interest" description="Disordered" evidence="2">
    <location>
        <begin position="2096"/>
        <end position="2118"/>
    </location>
</feature>
<feature type="compositionally biased region" description="Low complexity" evidence="2">
    <location>
        <begin position="1973"/>
        <end position="1987"/>
    </location>
</feature>
<feature type="compositionally biased region" description="Low complexity" evidence="2">
    <location>
        <begin position="2268"/>
        <end position="2282"/>
    </location>
</feature>
<proteinExistence type="predicted"/>
<keyword evidence="5" id="KW-1185">Reference proteome</keyword>
<feature type="compositionally biased region" description="Low complexity" evidence="2">
    <location>
        <begin position="376"/>
        <end position="387"/>
    </location>
</feature>
<organism evidence="4 5">
    <name type="scientific">Chlamydomonas schloesseri</name>
    <dbReference type="NCBI Taxonomy" id="2026947"/>
    <lineage>
        <taxon>Eukaryota</taxon>
        <taxon>Viridiplantae</taxon>
        <taxon>Chlorophyta</taxon>
        <taxon>core chlorophytes</taxon>
        <taxon>Chlorophyceae</taxon>
        <taxon>CS clade</taxon>
        <taxon>Chlamydomonadales</taxon>
        <taxon>Chlamydomonadaceae</taxon>
        <taxon>Chlamydomonas</taxon>
    </lineage>
</organism>
<evidence type="ECO:0000256" key="2">
    <source>
        <dbReference type="SAM" id="MobiDB-lite"/>
    </source>
</evidence>
<feature type="compositionally biased region" description="Low complexity" evidence="2">
    <location>
        <begin position="1735"/>
        <end position="1765"/>
    </location>
</feature>
<dbReference type="PANTHER" id="PTHR24115:SF1004">
    <property type="entry name" value="KINESIN-LIKE PROTEIN KIF15"/>
    <property type="match status" value="1"/>
</dbReference>
<feature type="compositionally biased region" description="Low complexity" evidence="2">
    <location>
        <begin position="2318"/>
        <end position="2339"/>
    </location>
</feature>
<gene>
    <name evidence="4" type="ORF">HYH02_013586</name>
</gene>
<feature type="region of interest" description="Disordered" evidence="2">
    <location>
        <begin position="542"/>
        <end position="606"/>
    </location>
</feature>
<feature type="region of interest" description="Disordered" evidence="2">
    <location>
        <begin position="2187"/>
        <end position="2236"/>
    </location>
</feature>
<dbReference type="PRINTS" id="PR00380">
    <property type="entry name" value="KINESINHEAVY"/>
</dbReference>
<dbReference type="InterPro" id="IPR027417">
    <property type="entry name" value="P-loop_NTPase"/>
</dbReference>
<dbReference type="GO" id="GO:0008017">
    <property type="term" value="F:microtubule binding"/>
    <property type="evidence" value="ECO:0007669"/>
    <property type="project" value="InterPro"/>
</dbReference>
<dbReference type="InterPro" id="IPR001752">
    <property type="entry name" value="Kinesin_motor_dom"/>
</dbReference>
<feature type="compositionally biased region" description="Polar residues" evidence="2">
    <location>
        <begin position="937"/>
        <end position="947"/>
    </location>
</feature>
<name>A0A835SP51_9CHLO</name>
<feature type="compositionally biased region" description="Low complexity" evidence="2">
    <location>
        <begin position="1465"/>
        <end position="1481"/>
    </location>
</feature>
<dbReference type="Pfam" id="PF00225">
    <property type="entry name" value="Kinesin"/>
    <property type="match status" value="1"/>
</dbReference>
<feature type="region of interest" description="Disordered" evidence="2">
    <location>
        <begin position="857"/>
        <end position="878"/>
    </location>
</feature>
<feature type="compositionally biased region" description="Polar residues" evidence="2">
    <location>
        <begin position="1418"/>
        <end position="1427"/>
    </location>
</feature>
<dbReference type="GO" id="GO:0005871">
    <property type="term" value="C:kinesin complex"/>
    <property type="evidence" value="ECO:0007669"/>
    <property type="project" value="TreeGrafter"/>
</dbReference>
<feature type="region of interest" description="Disordered" evidence="2">
    <location>
        <begin position="2262"/>
        <end position="2415"/>
    </location>
</feature>
<protein>
    <recommendedName>
        <fullName evidence="3">Kinesin motor domain-containing protein</fullName>
    </recommendedName>
</protein>
<comment type="caution">
    <text evidence="4">The sequence shown here is derived from an EMBL/GenBank/DDBJ whole genome shotgun (WGS) entry which is preliminary data.</text>
</comment>
<accession>A0A835SP51</accession>
<feature type="compositionally biased region" description="Polar residues" evidence="2">
    <location>
        <begin position="393"/>
        <end position="404"/>
    </location>
</feature>
<feature type="region of interest" description="Disordered" evidence="2">
    <location>
        <begin position="1002"/>
        <end position="1102"/>
    </location>
</feature>
<reference evidence="4" key="1">
    <citation type="journal article" date="2020" name="bioRxiv">
        <title>Comparative genomics of Chlamydomonas.</title>
        <authorList>
            <person name="Craig R.J."/>
            <person name="Hasan A.R."/>
            <person name="Ness R.W."/>
            <person name="Keightley P.D."/>
        </authorList>
    </citation>
    <scope>NUCLEOTIDE SEQUENCE</scope>
    <source>
        <strain evidence="4">CCAP 11/173</strain>
    </source>
</reference>
<feature type="compositionally biased region" description="Low complexity" evidence="2">
    <location>
        <begin position="1956"/>
        <end position="1965"/>
    </location>
</feature>
<feature type="region of interest" description="Disordered" evidence="2">
    <location>
        <begin position="1465"/>
        <end position="1484"/>
    </location>
</feature>